<gene>
    <name evidence="1" type="ORF">SAMEA4029009_CIC11G00000001263</name>
</gene>
<dbReference type="EMBL" id="LT635764">
    <property type="protein sequence ID" value="SGZ49900.1"/>
    <property type="molecule type" value="Genomic_DNA"/>
</dbReference>
<evidence type="ECO:0000313" key="2">
    <source>
        <dbReference type="Proteomes" id="UP000182259"/>
    </source>
</evidence>
<evidence type="ECO:0000313" key="1">
    <source>
        <dbReference type="EMBL" id="SGZ49900.1"/>
    </source>
</evidence>
<name>A0A1L0D0D7_9ASCO</name>
<sequence>MFSNKVRQWLGVNFEGCSGGSLVNSQLGDFHLPRNALNYLLVGTLSQNIGLEKNNVISRSQPEFTNFSNTVDNLSHPAEIMSQPESNTTHSAIMSQPVARSLSMFSPHLTQTLSQLSSKPIEATTRLESISQLMGPAMSQSWDQDSESHNPSNSVLAARLITEFSEALNQTALNQAESQSCRDLLSYPSYANPLSLLIGATEIQNEIDTQCSQQDSMFQSTQIGFNNSQTSIISPELPKAANLRSSAAAITREEIEDALANSSISKHRSQKRERNSCKASKFESKIAGAIKEVVRIDDSIHDLSDQQLSLKICRVMKSRSFLRLVKRVDTLIKSLPEQHE</sequence>
<dbReference type="AlphaFoldDB" id="A0A1L0D0D7"/>
<protein>
    <submittedName>
        <fullName evidence="1">CIC11C00000001263</fullName>
    </submittedName>
</protein>
<accession>A0A1L0D0D7</accession>
<proteinExistence type="predicted"/>
<dbReference type="Proteomes" id="UP000182259">
    <property type="component" value="Chromosome I"/>
</dbReference>
<reference evidence="1 2" key="1">
    <citation type="submission" date="2016-10" db="EMBL/GenBank/DDBJ databases">
        <authorList>
            <person name="de Groot N.N."/>
        </authorList>
    </citation>
    <scope>NUCLEOTIDE SEQUENCE [LARGE SCALE GENOMIC DNA]</scope>
    <source>
        <strain evidence="1 2">PYCC 4715</strain>
    </source>
</reference>
<organism evidence="1 2">
    <name type="scientific">Sungouiella intermedia</name>
    <dbReference type="NCBI Taxonomy" id="45354"/>
    <lineage>
        <taxon>Eukaryota</taxon>
        <taxon>Fungi</taxon>
        <taxon>Dikarya</taxon>
        <taxon>Ascomycota</taxon>
        <taxon>Saccharomycotina</taxon>
        <taxon>Pichiomycetes</taxon>
        <taxon>Metschnikowiaceae</taxon>
        <taxon>Sungouiella</taxon>
    </lineage>
</organism>